<dbReference type="Proteomes" id="UP001186944">
    <property type="component" value="Unassembled WGS sequence"/>
</dbReference>
<evidence type="ECO:0000313" key="3">
    <source>
        <dbReference type="Proteomes" id="UP001186944"/>
    </source>
</evidence>
<dbReference type="GO" id="GO:0003676">
    <property type="term" value="F:nucleic acid binding"/>
    <property type="evidence" value="ECO:0007669"/>
    <property type="project" value="InterPro"/>
</dbReference>
<accession>A0AA89BVX8</accession>
<feature type="compositionally biased region" description="Polar residues" evidence="1">
    <location>
        <begin position="18"/>
        <end position="27"/>
    </location>
</feature>
<proteinExistence type="predicted"/>
<evidence type="ECO:0008006" key="4">
    <source>
        <dbReference type="Google" id="ProtNLM"/>
    </source>
</evidence>
<dbReference type="InterPro" id="IPR036875">
    <property type="entry name" value="Znf_CCHC_sf"/>
</dbReference>
<dbReference type="EMBL" id="VSWD01000007">
    <property type="protein sequence ID" value="KAK3098173.1"/>
    <property type="molecule type" value="Genomic_DNA"/>
</dbReference>
<comment type="caution">
    <text evidence="2">The sequence shown here is derived from an EMBL/GenBank/DDBJ whole genome shotgun (WGS) entry which is preliminary data.</text>
</comment>
<protein>
    <recommendedName>
        <fullName evidence="4">CCHC-type domain-containing protein</fullName>
    </recommendedName>
</protein>
<name>A0AA89BVX8_PINIB</name>
<dbReference type="SUPFAM" id="SSF57756">
    <property type="entry name" value="Retrovirus zinc finger-like domains"/>
    <property type="match status" value="1"/>
</dbReference>
<gene>
    <name evidence="2" type="ORF">FSP39_016873</name>
</gene>
<evidence type="ECO:0000313" key="2">
    <source>
        <dbReference type="EMBL" id="KAK3098173.1"/>
    </source>
</evidence>
<organism evidence="2 3">
    <name type="scientific">Pinctada imbricata</name>
    <name type="common">Atlantic pearl-oyster</name>
    <name type="synonym">Pinctada martensii</name>
    <dbReference type="NCBI Taxonomy" id="66713"/>
    <lineage>
        <taxon>Eukaryota</taxon>
        <taxon>Metazoa</taxon>
        <taxon>Spiralia</taxon>
        <taxon>Lophotrochozoa</taxon>
        <taxon>Mollusca</taxon>
        <taxon>Bivalvia</taxon>
        <taxon>Autobranchia</taxon>
        <taxon>Pteriomorphia</taxon>
        <taxon>Pterioida</taxon>
        <taxon>Pterioidea</taxon>
        <taxon>Pteriidae</taxon>
        <taxon>Pinctada</taxon>
    </lineage>
</organism>
<reference evidence="2" key="1">
    <citation type="submission" date="2019-08" db="EMBL/GenBank/DDBJ databases">
        <title>The improved chromosome-level genome for the pearl oyster Pinctada fucata martensii using PacBio sequencing and Hi-C.</title>
        <authorList>
            <person name="Zheng Z."/>
        </authorList>
    </citation>
    <scope>NUCLEOTIDE SEQUENCE</scope>
    <source>
        <strain evidence="2">ZZ-2019</strain>
        <tissue evidence="2">Adductor muscle</tissue>
    </source>
</reference>
<dbReference type="Gene3D" id="4.10.60.10">
    <property type="entry name" value="Zinc finger, CCHC-type"/>
    <property type="match status" value="1"/>
</dbReference>
<sequence>MGDRDSCPDDCILETDENTQPQASGNSFDATDALELFKNILQSQFHSFKKEQAESVESLSKKLKDNVSSKLKSEGNRIQFDFNTELLEGLEKLNKRAFANKDSESVSLIADIHKKLETRNKHIRIADSSPAGWKTVQEYQCNEIADNSDDEKRIRSAENRALKATKAKKSNRSHPYSRYAQNIPAAAGSANQLSLQTAQHFTAQPRSFSTGQQLFRPKSAPKRQPQPYDKCYGCFQYGHWKSPCPNNTGGGSQAK</sequence>
<evidence type="ECO:0000256" key="1">
    <source>
        <dbReference type="SAM" id="MobiDB-lite"/>
    </source>
</evidence>
<feature type="region of interest" description="Disordered" evidence="1">
    <location>
        <begin position="207"/>
        <end position="227"/>
    </location>
</feature>
<dbReference type="GO" id="GO:0008270">
    <property type="term" value="F:zinc ion binding"/>
    <property type="evidence" value="ECO:0007669"/>
    <property type="project" value="InterPro"/>
</dbReference>
<keyword evidence="3" id="KW-1185">Reference proteome</keyword>
<feature type="region of interest" description="Disordered" evidence="1">
    <location>
        <begin position="1"/>
        <end position="27"/>
    </location>
</feature>
<dbReference type="AlphaFoldDB" id="A0AA89BVX8"/>